<dbReference type="Proteomes" id="UP000823775">
    <property type="component" value="Unassembled WGS sequence"/>
</dbReference>
<feature type="region of interest" description="Disordered" evidence="1">
    <location>
        <begin position="70"/>
        <end position="129"/>
    </location>
</feature>
<dbReference type="EMBL" id="JACEIK010012984">
    <property type="protein sequence ID" value="MCE3216298.1"/>
    <property type="molecule type" value="Genomic_DNA"/>
</dbReference>
<evidence type="ECO:0000313" key="2">
    <source>
        <dbReference type="EMBL" id="MCE3216298.1"/>
    </source>
</evidence>
<sequence length="166" mass="18786">MHLSIDLAYKYTPDQPPLSFSPFLAANSRTSRKPPQPPLTLHSLSPLSRRNPHTPLRRFVFRRNQTTADQISVCLSPSPENPGRKPPKPVRSEQFSNQTLAAAPELLPISPSSSPHRRPNLPTTPQHPDLRLFFPLARKPHFPSFPAKSINSKTSPFFLFYHPRLS</sequence>
<proteinExistence type="predicted"/>
<keyword evidence="3" id="KW-1185">Reference proteome</keyword>
<name>A0ABS8WVR6_DATST</name>
<protein>
    <submittedName>
        <fullName evidence="2">Uncharacterized protein</fullName>
    </submittedName>
</protein>
<feature type="region of interest" description="Disordered" evidence="1">
    <location>
        <begin position="14"/>
        <end position="53"/>
    </location>
</feature>
<reference evidence="2 3" key="1">
    <citation type="journal article" date="2021" name="BMC Genomics">
        <title>Datura genome reveals duplications of psychoactive alkaloid biosynthetic genes and high mutation rate following tissue culture.</title>
        <authorList>
            <person name="Rajewski A."/>
            <person name="Carter-House D."/>
            <person name="Stajich J."/>
            <person name="Litt A."/>
        </authorList>
    </citation>
    <scope>NUCLEOTIDE SEQUENCE [LARGE SCALE GENOMIC DNA]</scope>
    <source>
        <strain evidence="2">AR-01</strain>
    </source>
</reference>
<feature type="compositionally biased region" description="Low complexity" evidence="1">
    <location>
        <begin position="100"/>
        <end position="114"/>
    </location>
</feature>
<evidence type="ECO:0000256" key="1">
    <source>
        <dbReference type="SAM" id="MobiDB-lite"/>
    </source>
</evidence>
<evidence type="ECO:0000313" key="3">
    <source>
        <dbReference type="Proteomes" id="UP000823775"/>
    </source>
</evidence>
<accession>A0ABS8WVR6</accession>
<comment type="caution">
    <text evidence="2">The sequence shown here is derived from an EMBL/GenBank/DDBJ whole genome shotgun (WGS) entry which is preliminary data.</text>
</comment>
<organism evidence="2 3">
    <name type="scientific">Datura stramonium</name>
    <name type="common">Jimsonweed</name>
    <name type="synonym">Common thornapple</name>
    <dbReference type="NCBI Taxonomy" id="4076"/>
    <lineage>
        <taxon>Eukaryota</taxon>
        <taxon>Viridiplantae</taxon>
        <taxon>Streptophyta</taxon>
        <taxon>Embryophyta</taxon>
        <taxon>Tracheophyta</taxon>
        <taxon>Spermatophyta</taxon>
        <taxon>Magnoliopsida</taxon>
        <taxon>eudicotyledons</taxon>
        <taxon>Gunneridae</taxon>
        <taxon>Pentapetalae</taxon>
        <taxon>asterids</taxon>
        <taxon>lamiids</taxon>
        <taxon>Solanales</taxon>
        <taxon>Solanaceae</taxon>
        <taxon>Solanoideae</taxon>
        <taxon>Datureae</taxon>
        <taxon>Datura</taxon>
    </lineage>
</organism>
<gene>
    <name evidence="2" type="ORF">HAX54_005941</name>
</gene>
<feature type="compositionally biased region" description="Low complexity" evidence="1">
    <location>
        <begin position="39"/>
        <end position="48"/>
    </location>
</feature>